<comment type="caution">
    <text evidence="2">The sequence shown here is derived from an EMBL/GenBank/DDBJ whole genome shotgun (WGS) entry which is preliminary data.</text>
</comment>
<accession>A0A8H3FIC7</accession>
<organism evidence="2 3">
    <name type="scientific">Heterodermia speciosa</name>
    <dbReference type="NCBI Taxonomy" id="116794"/>
    <lineage>
        <taxon>Eukaryota</taxon>
        <taxon>Fungi</taxon>
        <taxon>Dikarya</taxon>
        <taxon>Ascomycota</taxon>
        <taxon>Pezizomycotina</taxon>
        <taxon>Lecanoromycetes</taxon>
        <taxon>OSLEUM clade</taxon>
        <taxon>Lecanoromycetidae</taxon>
        <taxon>Caliciales</taxon>
        <taxon>Physciaceae</taxon>
        <taxon>Heterodermia</taxon>
    </lineage>
</organism>
<proteinExistence type="predicted"/>
<reference evidence="2" key="1">
    <citation type="submission" date="2021-03" db="EMBL/GenBank/DDBJ databases">
        <authorList>
            <person name="Tagirdzhanova G."/>
        </authorList>
    </citation>
    <scope>NUCLEOTIDE SEQUENCE</scope>
</reference>
<keyword evidence="3" id="KW-1185">Reference proteome</keyword>
<sequence>MSRSHVFIPFELIEIPELSPSKGYAASWLSKLWVSIRYIKQKLNHAISQSDDLEANWMKQNENLTAAAKNHFKSALLSQQYCSVTERDRKGIVDDCFNCYCQWIEERFKLINASHFAPCYAAPEPVNTPCNMLNMVVMYRMLALMAETISSKDQLTLQEIIDEQGDHGDFDANYPGTNSLLTQLIFMAFGWMTMLYDPETAPNPYELSLSRQTRVSKRAFNTTVLLSYEQDFGLVQQPLGRLFRVFGNVIPQSEDTSAELNHILSSPTASGPYQSSEYLVLSCLSYHTLSMVAQIKIEWVDCINLHLEFDEGRRLLKLFRFPSFCRLAYPSKGRKTFLYRILAGKTPDPEPHEFFRDVLLSYRLLFGQNSGSWKAFRKAYNDVDGITRNGGILCDPLLARLCGQKWEKERAFYKDLDALDAPSHYRVQDFPFLGSRLLRLQNFSKRQEPHDWKVLWNDRRDIMKSYTFWAVLFFGGGTLFITLIQLIVQTVLSSIQLKAAIEQNRLQMLSITG</sequence>
<feature type="transmembrane region" description="Helical" evidence="1">
    <location>
        <begin position="466"/>
        <end position="488"/>
    </location>
</feature>
<keyword evidence="1" id="KW-1133">Transmembrane helix</keyword>
<name>A0A8H3FIC7_9LECA</name>
<gene>
    <name evidence="2" type="ORF">HETSPECPRED_005753</name>
</gene>
<dbReference type="Proteomes" id="UP000664521">
    <property type="component" value="Unassembled WGS sequence"/>
</dbReference>
<keyword evidence="1" id="KW-0472">Membrane</keyword>
<protein>
    <submittedName>
        <fullName evidence="2">Uncharacterized protein</fullName>
    </submittedName>
</protein>
<evidence type="ECO:0000313" key="2">
    <source>
        <dbReference type="EMBL" id="CAF9925129.1"/>
    </source>
</evidence>
<dbReference type="AlphaFoldDB" id="A0A8H3FIC7"/>
<evidence type="ECO:0000313" key="3">
    <source>
        <dbReference type="Proteomes" id="UP000664521"/>
    </source>
</evidence>
<keyword evidence="1" id="KW-0812">Transmembrane</keyword>
<dbReference type="EMBL" id="CAJPDS010000037">
    <property type="protein sequence ID" value="CAF9925129.1"/>
    <property type="molecule type" value="Genomic_DNA"/>
</dbReference>
<evidence type="ECO:0000256" key="1">
    <source>
        <dbReference type="SAM" id="Phobius"/>
    </source>
</evidence>
<dbReference type="OrthoDB" id="5428890at2759"/>